<keyword evidence="3" id="KW-1185">Reference proteome</keyword>
<sequence length="353" mass="38485">MVQRQFAAFDNEAFTVSDSSPRLTPGSSIINNSSTPRGTIFEFTGGFEYQPITLDDTSSEPDIFNDDEEGQHVIVDGRGLVADGTEVESESYHFLRALDDNGNPTGPTITVTVFSQNGNTSDIWGMASDTELQTGVRYVKTGGSNNGDSEYESFVPCFTPGAMVSTPAGLIRVENLKVGDRVMTRDNGLQDIHWIGRKDLTLGALTADARLRPIRISKGALGDGMPMTDMMVSPNHRMLITGPELAMNFGEEEMLVAAKHLVGLPGVQIVEACDVSYIHLLCERHEVLMVDAVWTESFQPGEYAMNGLASEQSDEVFSLFPELRNGGLNLQFRDARTAMRAFEAQIAKEALSA</sequence>
<evidence type="ECO:0000313" key="3">
    <source>
        <dbReference type="Proteomes" id="UP001200557"/>
    </source>
</evidence>
<dbReference type="EMBL" id="JAKGAQ010000001">
    <property type="protein sequence ID" value="MCF2870462.1"/>
    <property type="molecule type" value="Genomic_DNA"/>
</dbReference>
<dbReference type="InterPro" id="IPR036844">
    <property type="entry name" value="Hint_dom_sf"/>
</dbReference>
<proteinExistence type="predicted"/>
<feature type="domain" description="Hedgehog/Intein (Hint)" evidence="1">
    <location>
        <begin position="156"/>
        <end position="301"/>
    </location>
</feature>
<dbReference type="SUPFAM" id="SSF51294">
    <property type="entry name" value="Hedgehog/intein (Hint) domain"/>
    <property type="match status" value="1"/>
</dbReference>
<evidence type="ECO:0000259" key="1">
    <source>
        <dbReference type="Pfam" id="PF13403"/>
    </source>
</evidence>
<evidence type="ECO:0000313" key="2">
    <source>
        <dbReference type="EMBL" id="MCF2870462.1"/>
    </source>
</evidence>
<dbReference type="RefSeq" id="WP_235224563.1">
    <property type="nucleotide sequence ID" value="NZ_JAKGAQ010000001.1"/>
</dbReference>
<organism evidence="2 3">
    <name type="scientific">Octadecabacter dasysiphoniae</name>
    <dbReference type="NCBI Taxonomy" id="2909341"/>
    <lineage>
        <taxon>Bacteria</taxon>
        <taxon>Pseudomonadati</taxon>
        <taxon>Pseudomonadota</taxon>
        <taxon>Alphaproteobacteria</taxon>
        <taxon>Rhodobacterales</taxon>
        <taxon>Roseobacteraceae</taxon>
        <taxon>Octadecabacter</taxon>
    </lineage>
</organism>
<dbReference type="Pfam" id="PF13403">
    <property type="entry name" value="Hint_2"/>
    <property type="match status" value="1"/>
</dbReference>
<protein>
    <submittedName>
        <fullName evidence="2">Hint domain-containing protein</fullName>
    </submittedName>
</protein>
<dbReference type="InterPro" id="IPR028992">
    <property type="entry name" value="Hedgehog/Intein_dom"/>
</dbReference>
<dbReference type="Gene3D" id="2.170.16.10">
    <property type="entry name" value="Hedgehog/Intein (Hint) domain"/>
    <property type="match status" value="1"/>
</dbReference>
<comment type="caution">
    <text evidence="2">The sequence shown here is derived from an EMBL/GenBank/DDBJ whole genome shotgun (WGS) entry which is preliminary data.</text>
</comment>
<name>A0ABS9CTC8_9RHOB</name>
<accession>A0ABS9CTC8</accession>
<reference evidence="2 3" key="1">
    <citation type="submission" date="2022-01" db="EMBL/GenBank/DDBJ databases">
        <title>Octadecabacter sp. nov., isolated from a marine alga.</title>
        <authorList>
            <person name="Jin M.S."/>
            <person name="Kim H.M."/>
            <person name="Han D.M."/>
            <person name="Jung J.J."/>
            <person name="Jeon C.O."/>
        </authorList>
    </citation>
    <scope>NUCLEOTIDE SEQUENCE [LARGE SCALE GENOMIC DNA]</scope>
    <source>
        <strain evidence="2 3">G9-8</strain>
    </source>
</reference>
<dbReference type="Proteomes" id="UP001200557">
    <property type="component" value="Unassembled WGS sequence"/>
</dbReference>
<gene>
    <name evidence="2" type="ORF">L0664_05225</name>
</gene>